<comment type="caution">
    <text evidence="1">The sequence shown here is derived from an EMBL/GenBank/DDBJ whole genome shotgun (WGS) entry which is preliminary data.</text>
</comment>
<evidence type="ECO:0000313" key="2">
    <source>
        <dbReference type="Proteomes" id="UP000673375"/>
    </source>
</evidence>
<gene>
    <name evidence="1" type="ORF">I6N96_12650</name>
</gene>
<sequence length="83" mass="9725">MIFNLKGNERVSYNDDDCEEFEEIVEVSFSVTNFKTIFDELILKYDSEEITKILMDCEYNLVLNTDKRILESGKVIVAEAQYL</sequence>
<dbReference type="EMBL" id="JAEDXU010000006">
    <property type="protein sequence ID" value="MBP1047123.1"/>
    <property type="molecule type" value="Genomic_DNA"/>
</dbReference>
<accession>A0ABS4CLR6</accession>
<keyword evidence="2" id="KW-1185">Reference proteome</keyword>
<dbReference type="Proteomes" id="UP000673375">
    <property type="component" value="Unassembled WGS sequence"/>
</dbReference>
<organism evidence="1 2">
    <name type="scientific">Enterococcus larvae</name>
    <dbReference type="NCBI Taxonomy" id="2794352"/>
    <lineage>
        <taxon>Bacteria</taxon>
        <taxon>Bacillati</taxon>
        <taxon>Bacillota</taxon>
        <taxon>Bacilli</taxon>
        <taxon>Lactobacillales</taxon>
        <taxon>Enterococcaceae</taxon>
        <taxon>Enterococcus</taxon>
    </lineage>
</organism>
<evidence type="ECO:0000313" key="1">
    <source>
        <dbReference type="EMBL" id="MBP1047123.1"/>
    </source>
</evidence>
<proteinExistence type="predicted"/>
<dbReference type="RefSeq" id="WP_209557904.1">
    <property type="nucleotide sequence ID" value="NZ_JAEDXU010000006.1"/>
</dbReference>
<reference evidence="1 2" key="1">
    <citation type="submission" date="2020-12" db="EMBL/GenBank/DDBJ databases">
        <title>Vagococcus allomyrinae sp. nov. and Enterococcus lavae sp. nov., isolated from the larvae of Allomyrina dichotoma.</title>
        <authorList>
            <person name="Lee S.D."/>
        </authorList>
    </citation>
    <scope>NUCLEOTIDE SEQUENCE [LARGE SCALE GENOMIC DNA]</scope>
    <source>
        <strain evidence="1 2">BWM-S5</strain>
    </source>
</reference>
<protein>
    <submittedName>
        <fullName evidence="1">Uncharacterized protein</fullName>
    </submittedName>
</protein>
<name>A0ABS4CLR6_9ENTE</name>